<dbReference type="SUPFAM" id="SSF57667">
    <property type="entry name" value="beta-beta-alpha zinc fingers"/>
    <property type="match status" value="6"/>
</dbReference>
<feature type="domain" description="C2H2-type" evidence="9">
    <location>
        <begin position="200"/>
        <end position="229"/>
    </location>
</feature>
<keyword evidence="3" id="KW-0677">Repeat</keyword>
<accession>A0A9Q0NBI1</accession>
<dbReference type="Gene3D" id="3.30.160.60">
    <property type="entry name" value="Classic Zinc Finger"/>
    <property type="match status" value="6"/>
</dbReference>
<dbReference type="PANTHER" id="PTHR24379">
    <property type="entry name" value="KRAB AND ZINC FINGER DOMAIN-CONTAINING"/>
    <property type="match status" value="1"/>
</dbReference>
<dbReference type="PROSITE" id="PS50157">
    <property type="entry name" value="ZINC_FINGER_C2H2_2"/>
    <property type="match status" value="10"/>
</dbReference>
<feature type="domain" description="C2H2-type" evidence="9">
    <location>
        <begin position="647"/>
        <end position="676"/>
    </location>
</feature>
<dbReference type="PROSITE" id="PS00028">
    <property type="entry name" value="ZINC_FINGER_C2H2_1"/>
    <property type="match status" value="13"/>
</dbReference>
<dbReference type="Proteomes" id="UP001151699">
    <property type="component" value="Chromosome A"/>
</dbReference>
<feature type="domain" description="C2H2-type" evidence="9">
    <location>
        <begin position="763"/>
        <end position="785"/>
    </location>
</feature>
<sequence length="872" mass="102526">MKSLNQMECIQSTTSFNQDDKSFSIPRLPSINESSLTKTGDILRNDQGQYVFMCFHCGLFFDDFGEIRSHCETHFMCEQKFNIDLPTTESVYFEETDPGLDEKLSSTLGINVQATESTDLMYFKKSGPDVKEIIKTPKTKKKNSATKKKVSKKRETSTADSITEKEPTLDVPQNCPMCDEWCDNFQDHMLKAHKFTGKVYQCFMCKSFFKARNRLLNHMSSATHAKFKCYHCEMEPPVTKPSDPRRHKCLFCKQWYPNHNEFKVHFKDAHNKDADYFFHKRSNCNIFTCYVCEREFPLRYYLASHMKSHHDKFLRHICPTCGRRFRTFGILTQHLKTHEGKIYECEQCDKKFSHYVRLRIHRASHRTELNFKCDICSKAFKVKKYLNLHMAVHTNDKKYGCKFCPATFNFTSGRRAHEKNEAVKIIINYKVTLRTGVTETIPNLLSENMKYLNSMEYIPSITLEEDNKTFGMSGLPSINESSLTKTGDILRNDQGQYVFMCFHCGLFFDDFGEIRSHCESHFMCEQKFNIDLPTTEPVYFEQTDPRLDDKLSSRVDVNVQATESTDLMYFKKSGSDVKEIIKTSKTKRKTSASKKKVSEKSETSAAHSITGQDPVLDVPQNCPMCDEWCDNFRDHLLTAHKLKGRFFQCYMCSKFFKNSIILTKHISSANHAKYKCYHCEMEPPVTNPSDPRRHKCLFCKQWYPNHNEFKVHFKDAHNKDADYFFHKRSNCNIFTCYVCEREFPLRYYLAAHMKTHHEKFLRHICPTCGRKFRTFGILTQHLKTHEDKIYECDQCDKQFAHYVRLRNHRACHRTELEFKCNMCSKAFKLKIYLKRHMSVHTNHKKYVCKFCPATFNFTSGRRAHEKSQHKAL</sequence>
<feature type="domain" description="C2H2-type" evidence="9">
    <location>
        <begin position="818"/>
        <end position="845"/>
    </location>
</feature>
<keyword evidence="5" id="KW-0862">Zinc</keyword>
<dbReference type="InterPro" id="IPR013087">
    <property type="entry name" value="Znf_C2H2_type"/>
</dbReference>
<dbReference type="PANTHER" id="PTHR24379:SF121">
    <property type="entry name" value="C2H2-TYPE DOMAIN-CONTAINING PROTEIN"/>
    <property type="match status" value="1"/>
</dbReference>
<feature type="compositionally biased region" description="Basic residues" evidence="8">
    <location>
        <begin position="137"/>
        <end position="152"/>
    </location>
</feature>
<evidence type="ECO:0000256" key="5">
    <source>
        <dbReference type="ARBA" id="ARBA00022833"/>
    </source>
</evidence>
<reference evidence="10" key="1">
    <citation type="submission" date="2022-07" db="EMBL/GenBank/DDBJ databases">
        <authorList>
            <person name="Trinca V."/>
            <person name="Uliana J.V.C."/>
            <person name="Torres T.T."/>
            <person name="Ward R.J."/>
            <person name="Monesi N."/>
        </authorList>
    </citation>
    <scope>NUCLEOTIDE SEQUENCE</scope>
    <source>
        <strain evidence="10">HSMRA1968</strain>
        <tissue evidence="10">Whole embryos</tissue>
    </source>
</reference>
<evidence type="ECO:0000256" key="6">
    <source>
        <dbReference type="ARBA" id="ARBA00023242"/>
    </source>
</evidence>
<dbReference type="FunFam" id="3.30.160.60:FF:000145">
    <property type="entry name" value="Zinc finger protein 574"/>
    <property type="match status" value="2"/>
</dbReference>
<protein>
    <submittedName>
        <fullName evidence="10">Zinc finger protein</fullName>
    </submittedName>
</protein>
<dbReference type="AlphaFoldDB" id="A0A9Q0NBI1"/>
<organism evidence="10 11">
    <name type="scientific">Pseudolycoriella hygida</name>
    <dbReference type="NCBI Taxonomy" id="35572"/>
    <lineage>
        <taxon>Eukaryota</taxon>
        <taxon>Metazoa</taxon>
        <taxon>Ecdysozoa</taxon>
        <taxon>Arthropoda</taxon>
        <taxon>Hexapoda</taxon>
        <taxon>Insecta</taxon>
        <taxon>Pterygota</taxon>
        <taxon>Neoptera</taxon>
        <taxon>Endopterygota</taxon>
        <taxon>Diptera</taxon>
        <taxon>Nematocera</taxon>
        <taxon>Sciaroidea</taxon>
        <taxon>Sciaridae</taxon>
        <taxon>Pseudolycoriella</taxon>
    </lineage>
</organism>
<name>A0A9Q0NBI1_9DIPT</name>
<feature type="domain" description="C2H2-type" evidence="9">
    <location>
        <begin position="343"/>
        <end position="370"/>
    </location>
</feature>
<evidence type="ECO:0000313" key="11">
    <source>
        <dbReference type="Proteomes" id="UP001151699"/>
    </source>
</evidence>
<keyword evidence="2" id="KW-0479">Metal-binding</keyword>
<feature type="domain" description="C2H2-type" evidence="9">
    <location>
        <begin position="287"/>
        <end position="309"/>
    </location>
</feature>
<evidence type="ECO:0000259" key="9">
    <source>
        <dbReference type="PROSITE" id="PS50157"/>
    </source>
</evidence>
<dbReference type="InterPro" id="IPR036236">
    <property type="entry name" value="Znf_C2H2_sf"/>
</dbReference>
<dbReference type="SMART" id="SM00355">
    <property type="entry name" value="ZnF_C2H2"/>
    <property type="match status" value="17"/>
</dbReference>
<feature type="region of interest" description="Disordered" evidence="8">
    <location>
        <begin position="588"/>
        <end position="610"/>
    </location>
</feature>
<feature type="domain" description="C2H2-type" evidence="9">
    <location>
        <begin position="371"/>
        <end position="398"/>
    </location>
</feature>
<evidence type="ECO:0000256" key="8">
    <source>
        <dbReference type="SAM" id="MobiDB-lite"/>
    </source>
</evidence>
<evidence type="ECO:0000256" key="1">
    <source>
        <dbReference type="ARBA" id="ARBA00004123"/>
    </source>
</evidence>
<evidence type="ECO:0000256" key="4">
    <source>
        <dbReference type="ARBA" id="ARBA00022771"/>
    </source>
</evidence>
<keyword evidence="4 7" id="KW-0863">Zinc-finger</keyword>
<dbReference type="GO" id="GO:0008270">
    <property type="term" value="F:zinc ion binding"/>
    <property type="evidence" value="ECO:0007669"/>
    <property type="project" value="UniProtKB-KW"/>
</dbReference>
<dbReference type="Pfam" id="PF13912">
    <property type="entry name" value="zf-C2H2_6"/>
    <property type="match status" value="5"/>
</dbReference>
<keyword evidence="11" id="KW-1185">Reference proteome</keyword>
<comment type="caution">
    <text evidence="10">The sequence shown here is derived from an EMBL/GenBank/DDBJ whole genome shotgun (WGS) entry which is preliminary data.</text>
</comment>
<feature type="compositionally biased region" description="Basic and acidic residues" evidence="8">
    <location>
        <begin position="153"/>
        <end position="167"/>
    </location>
</feature>
<evidence type="ECO:0000256" key="7">
    <source>
        <dbReference type="PROSITE-ProRule" id="PRU00042"/>
    </source>
</evidence>
<comment type="subcellular location">
    <subcellularLocation>
        <location evidence="1">Nucleus</location>
    </subcellularLocation>
</comment>
<feature type="domain" description="C2H2-type" evidence="9">
    <location>
        <begin position="734"/>
        <end position="756"/>
    </location>
</feature>
<dbReference type="Pfam" id="PF00096">
    <property type="entry name" value="zf-C2H2"/>
    <property type="match status" value="3"/>
</dbReference>
<dbReference type="GO" id="GO:0005634">
    <property type="term" value="C:nucleus"/>
    <property type="evidence" value="ECO:0007669"/>
    <property type="project" value="UniProtKB-SubCell"/>
</dbReference>
<gene>
    <name evidence="10" type="primary">Zfp26_0</name>
    <name evidence="10" type="ORF">Bhyg_02131</name>
</gene>
<proteinExistence type="predicted"/>
<feature type="domain" description="C2H2-type" evidence="9">
    <location>
        <begin position="790"/>
        <end position="817"/>
    </location>
</feature>
<dbReference type="EMBL" id="WJQU01000001">
    <property type="protein sequence ID" value="KAJ6646917.1"/>
    <property type="molecule type" value="Genomic_DNA"/>
</dbReference>
<evidence type="ECO:0000256" key="2">
    <source>
        <dbReference type="ARBA" id="ARBA00022723"/>
    </source>
</evidence>
<feature type="region of interest" description="Disordered" evidence="8">
    <location>
        <begin position="135"/>
        <end position="167"/>
    </location>
</feature>
<evidence type="ECO:0000313" key="10">
    <source>
        <dbReference type="EMBL" id="KAJ6646917.1"/>
    </source>
</evidence>
<evidence type="ECO:0000256" key="3">
    <source>
        <dbReference type="ARBA" id="ARBA00022737"/>
    </source>
</evidence>
<keyword evidence="6" id="KW-0539">Nucleus</keyword>
<feature type="domain" description="C2H2-type" evidence="9">
    <location>
        <begin position="316"/>
        <end position="343"/>
    </location>
</feature>
<dbReference type="OrthoDB" id="7734908at2759"/>